<dbReference type="RefSeq" id="WP_146457991.1">
    <property type="nucleotide sequence ID" value="NZ_SJPW01000003.1"/>
</dbReference>
<comment type="caution">
    <text evidence="2">The sequence shown here is derived from an EMBL/GenBank/DDBJ whole genome shotgun (WGS) entry which is preliminary data.</text>
</comment>
<dbReference type="Proteomes" id="UP000318288">
    <property type="component" value="Unassembled WGS sequence"/>
</dbReference>
<organism evidence="2 3">
    <name type="scientific">Rubripirellula tenax</name>
    <dbReference type="NCBI Taxonomy" id="2528015"/>
    <lineage>
        <taxon>Bacteria</taxon>
        <taxon>Pseudomonadati</taxon>
        <taxon>Planctomycetota</taxon>
        <taxon>Planctomycetia</taxon>
        <taxon>Pirellulales</taxon>
        <taxon>Pirellulaceae</taxon>
        <taxon>Rubripirellula</taxon>
    </lineage>
</organism>
<dbReference type="AlphaFoldDB" id="A0A5C6F967"/>
<sequence length="807" mass="89694" precursor="true">MTKAISLFLICTFTLLSNLDAKAEPGFKDKESVVNDYTFSCWLNGWRKNANDGSADIFGIETNAYGFTLDVADFTKVGLGLLDNPIGYEQALNQKAEKLKTLPSAELLIELELDGQPYRAKASQAGQGDGPTHLYAARLWESGRFVQHYDFQGLVFRNAKNETLACDAVLDLVAWPGSLTLTANVAVNQSYEKASLRLGLNSKAGNWNEELLVENGWNGGQQKSVTLTCPLASSGIMEEAQAIAVETPDGTSFPVRFDPQKNCYVASVKNLRRSWKTGYTDIRNYDEFKITVKESASQATLPFMLDMRPPANVTGLCPMLCDEEGRPIGIPVQLSKNWHNDSMGAYFMPYTLLPADKTRTYLLRVAYGFYGTLPSASHAQLSLLGYVNAKAGNGRWDQLAIGCWGETICFDMDMSLVDVAITDIRMLMSRNGLSGQKWQWTEAGWGGDWLNIEDANQKKFFWTDLKTAYLAHGPCLTDVKYDGFYGINGEVDFRAQIQTTRTDDYARTFQKLSYTFTSDVSAKDISLYKLGRTNNYNTPTVAYGNRDGLLKKREVPDDLKPGTLFLEPVELSGSGPHWVAFAGASETANPRGKPNGYRALIVRRYEALVGGKTFTQPTISAPVHSATPNNVDIELLPPSGIRKFSRGDRIELDLELITLPRVADDYYGPNESFRKHLTANANSWKTTHREARGNDLIVSVSGGTMLRNYPLVIQAQEPEVTVVIKGGVGAVPIRFEGLTSNQGYSLHRVADGKRIELEQSVHGHDFWQTDFDAATNSYKMSFNLPLDGLEESQWVFTRLRRTQKSKD</sequence>
<dbReference type="EMBL" id="SJPW01000003">
    <property type="protein sequence ID" value="TWU56716.1"/>
    <property type="molecule type" value="Genomic_DNA"/>
</dbReference>
<reference evidence="2 3" key="1">
    <citation type="submission" date="2019-02" db="EMBL/GenBank/DDBJ databases">
        <title>Deep-cultivation of Planctomycetes and their phenomic and genomic characterization uncovers novel biology.</title>
        <authorList>
            <person name="Wiegand S."/>
            <person name="Jogler M."/>
            <person name="Boedeker C."/>
            <person name="Pinto D."/>
            <person name="Vollmers J."/>
            <person name="Rivas-Marin E."/>
            <person name="Kohn T."/>
            <person name="Peeters S.H."/>
            <person name="Heuer A."/>
            <person name="Rast P."/>
            <person name="Oberbeckmann S."/>
            <person name="Bunk B."/>
            <person name="Jeske O."/>
            <person name="Meyerdierks A."/>
            <person name="Storesund J.E."/>
            <person name="Kallscheuer N."/>
            <person name="Luecker S."/>
            <person name="Lage O.M."/>
            <person name="Pohl T."/>
            <person name="Merkel B.J."/>
            <person name="Hornburger P."/>
            <person name="Mueller R.-W."/>
            <person name="Bruemmer F."/>
            <person name="Labrenz M."/>
            <person name="Spormann A.M."/>
            <person name="Op Den Camp H."/>
            <person name="Overmann J."/>
            <person name="Amann R."/>
            <person name="Jetten M.S.M."/>
            <person name="Mascher T."/>
            <person name="Medema M.H."/>
            <person name="Devos D.P."/>
            <person name="Kaster A.-K."/>
            <person name="Ovreas L."/>
            <person name="Rohde M."/>
            <person name="Galperin M.Y."/>
            <person name="Jogler C."/>
        </authorList>
    </citation>
    <scope>NUCLEOTIDE SEQUENCE [LARGE SCALE GENOMIC DNA]</scope>
    <source>
        <strain evidence="2 3">Poly51</strain>
    </source>
</reference>
<gene>
    <name evidence="2" type="ORF">Poly51_26330</name>
</gene>
<accession>A0A5C6F967</accession>
<feature type="signal peptide" evidence="1">
    <location>
        <begin position="1"/>
        <end position="23"/>
    </location>
</feature>
<evidence type="ECO:0000313" key="3">
    <source>
        <dbReference type="Proteomes" id="UP000318288"/>
    </source>
</evidence>
<evidence type="ECO:0000256" key="1">
    <source>
        <dbReference type="SAM" id="SignalP"/>
    </source>
</evidence>
<proteinExistence type="predicted"/>
<keyword evidence="1" id="KW-0732">Signal</keyword>
<dbReference type="OrthoDB" id="222741at2"/>
<evidence type="ECO:0000313" key="2">
    <source>
        <dbReference type="EMBL" id="TWU56716.1"/>
    </source>
</evidence>
<protein>
    <submittedName>
        <fullName evidence="2">Uncharacterized protein</fullName>
    </submittedName>
</protein>
<keyword evidence="3" id="KW-1185">Reference proteome</keyword>
<name>A0A5C6F967_9BACT</name>
<feature type="chain" id="PRO_5022949776" evidence="1">
    <location>
        <begin position="24"/>
        <end position="807"/>
    </location>
</feature>